<dbReference type="HOGENOM" id="CLU_2820903_0_0_2"/>
<organism evidence="1 2">
    <name type="scientific">Methanosarcina mazei LYC</name>
    <dbReference type="NCBI Taxonomy" id="1434114"/>
    <lineage>
        <taxon>Archaea</taxon>
        <taxon>Methanobacteriati</taxon>
        <taxon>Methanobacteriota</taxon>
        <taxon>Stenosarchaea group</taxon>
        <taxon>Methanomicrobia</taxon>
        <taxon>Methanosarcinales</taxon>
        <taxon>Methanosarcinaceae</taxon>
        <taxon>Methanosarcina</taxon>
    </lineage>
</organism>
<dbReference type="Proteomes" id="UP000033063">
    <property type="component" value="Chromosome"/>
</dbReference>
<gene>
    <name evidence="1" type="ORF">MSMAL_1418</name>
</gene>
<dbReference type="AlphaFoldDB" id="A0A0E3LW11"/>
<reference evidence="1 2" key="1">
    <citation type="submission" date="2014-07" db="EMBL/GenBank/DDBJ databases">
        <title>Methanogenic archaea and the global carbon cycle.</title>
        <authorList>
            <person name="Henriksen J.R."/>
            <person name="Luke J."/>
            <person name="Reinhart S."/>
            <person name="Benedict M.N."/>
            <person name="Youngblut N.D."/>
            <person name="Metcalf M.E."/>
            <person name="Whitaker R.J."/>
            <person name="Metcalf W.W."/>
        </authorList>
    </citation>
    <scope>NUCLEOTIDE SEQUENCE [LARGE SCALE GENOMIC DNA]</scope>
    <source>
        <strain evidence="1 2">LYC</strain>
    </source>
</reference>
<evidence type="ECO:0000313" key="2">
    <source>
        <dbReference type="Proteomes" id="UP000033063"/>
    </source>
</evidence>
<proteinExistence type="predicted"/>
<sequence>MTFFPENERKVSGRKITYTQKLISEIFQVISGYFRLFQVISGYFRIFQIYFRGYTSFFQNNNRLKT</sequence>
<accession>A0A0E3LW11</accession>
<dbReference type="PATRIC" id="fig|1434114.4.peg.1782"/>
<protein>
    <submittedName>
        <fullName evidence="1">Uncharacterized protein</fullName>
    </submittedName>
</protein>
<name>A0A0E3LW11_METMZ</name>
<dbReference type="EMBL" id="CP009513">
    <property type="protein sequence ID" value="AKB67961.1"/>
    <property type="molecule type" value="Genomic_DNA"/>
</dbReference>
<evidence type="ECO:0000313" key="1">
    <source>
        <dbReference type="EMBL" id="AKB67961.1"/>
    </source>
</evidence>